<evidence type="ECO:0000313" key="2">
    <source>
        <dbReference type="Proteomes" id="UP000655443"/>
    </source>
</evidence>
<protein>
    <submittedName>
        <fullName evidence="1">Uncharacterized protein</fullName>
    </submittedName>
</protein>
<reference evidence="1" key="1">
    <citation type="journal article" date="2014" name="Int. J. Syst. Evol. Microbiol.">
        <title>Complete genome sequence of Corynebacterium casei LMG S-19264T (=DSM 44701T), isolated from a smear-ripened cheese.</title>
        <authorList>
            <consortium name="US DOE Joint Genome Institute (JGI-PGF)"/>
            <person name="Walter F."/>
            <person name="Albersmeier A."/>
            <person name="Kalinowski J."/>
            <person name="Ruckert C."/>
        </authorList>
    </citation>
    <scope>NUCLEOTIDE SEQUENCE</scope>
    <source>
        <strain evidence="1">JCM 4714</strain>
    </source>
</reference>
<comment type="caution">
    <text evidence="1">The sequence shown here is derived from an EMBL/GenBank/DDBJ whole genome shotgun (WGS) entry which is preliminary data.</text>
</comment>
<dbReference type="AlphaFoldDB" id="A0A918YU67"/>
<proteinExistence type="predicted"/>
<dbReference type="EMBL" id="BMVG01000061">
    <property type="protein sequence ID" value="GHE15299.1"/>
    <property type="molecule type" value="Genomic_DNA"/>
</dbReference>
<organism evidence="1 2">
    <name type="scientific">Streptomyces alanosinicus</name>
    <dbReference type="NCBI Taxonomy" id="68171"/>
    <lineage>
        <taxon>Bacteria</taxon>
        <taxon>Bacillati</taxon>
        <taxon>Actinomycetota</taxon>
        <taxon>Actinomycetes</taxon>
        <taxon>Kitasatosporales</taxon>
        <taxon>Streptomycetaceae</taxon>
        <taxon>Streptomyces</taxon>
    </lineage>
</organism>
<evidence type="ECO:0000313" key="1">
    <source>
        <dbReference type="EMBL" id="GHE15299.1"/>
    </source>
</evidence>
<keyword evidence="2" id="KW-1185">Reference proteome</keyword>
<accession>A0A918YU67</accession>
<sequence length="64" mass="6973">MLWTIAHRRPQLATVADEAAVDAVVEGLVLDDEYNTRQAAYGGPRTVTALLPTAHRLTVTAKQE</sequence>
<dbReference type="Proteomes" id="UP000655443">
    <property type="component" value="Unassembled WGS sequence"/>
</dbReference>
<reference evidence="1" key="2">
    <citation type="submission" date="2020-09" db="EMBL/GenBank/DDBJ databases">
        <authorList>
            <person name="Sun Q."/>
            <person name="Ohkuma M."/>
        </authorList>
    </citation>
    <scope>NUCLEOTIDE SEQUENCE</scope>
    <source>
        <strain evidence="1">JCM 4714</strain>
    </source>
</reference>
<name>A0A918YU67_9ACTN</name>
<gene>
    <name evidence="1" type="ORF">GCM10010339_89490</name>
</gene>